<reference evidence="3" key="1">
    <citation type="journal article" date="2019" name="Int. J. Syst. Evol. Microbiol.">
        <title>The Global Catalogue of Microorganisms (GCM) 10K type strain sequencing project: providing services to taxonomists for standard genome sequencing and annotation.</title>
        <authorList>
            <consortium name="The Broad Institute Genomics Platform"/>
            <consortium name="The Broad Institute Genome Sequencing Center for Infectious Disease"/>
            <person name="Wu L."/>
            <person name="Ma J."/>
        </authorList>
    </citation>
    <scope>NUCLEOTIDE SEQUENCE [LARGE SCALE GENOMIC DNA]</scope>
    <source>
        <strain evidence="3">CCUG 52478</strain>
    </source>
</reference>
<keyword evidence="3" id="KW-1185">Reference proteome</keyword>
<dbReference type="Proteomes" id="UP001597229">
    <property type="component" value="Unassembled WGS sequence"/>
</dbReference>
<gene>
    <name evidence="2" type="ORF">ACFQ3F_20355</name>
</gene>
<comment type="caution">
    <text evidence="2">The sequence shown here is derived from an EMBL/GenBank/DDBJ whole genome shotgun (WGS) entry which is preliminary data.</text>
</comment>
<proteinExistence type="predicted"/>
<evidence type="ECO:0008006" key="4">
    <source>
        <dbReference type="Google" id="ProtNLM"/>
    </source>
</evidence>
<dbReference type="RefSeq" id="WP_367919471.1">
    <property type="nucleotide sequence ID" value="NZ_BAABAC010000023.1"/>
</dbReference>
<feature type="compositionally biased region" description="Basic residues" evidence="1">
    <location>
        <begin position="1"/>
        <end position="10"/>
    </location>
</feature>
<protein>
    <recommendedName>
        <fullName evidence="4">Phospholipase</fullName>
    </recommendedName>
</protein>
<organism evidence="2 3">
    <name type="scientific">Nocardioides ginsengisoli</name>
    <dbReference type="NCBI Taxonomy" id="363868"/>
    <lineage>
        <taxon>Bacteria</taxon>
        <taxon>Bacillati</taxon>
        <taxon>Actinomycetota</taxon>
        <taxon>Actinomycetes</taxon>
        <taxon>Propionibacteriales</taxon>
        <taxon>Nocardioidaceae</taxon>
        <taxon>Nocardioides</taxon>
    </lineage>
</organism>
<feature type="region of interest" description="Disordered" evidence="1">
    <location>
        <begin position="1"/>
        <end position="22"/>
    </location>
</feature>
<evidence type="ECO:0000313" key="3">
    <source>
        <dbReference type="Proteomes" id="UP001597229"/>
    </source>
</evidence>
<sequence>MTHLHQHPHSHQHDAGQGPPVLDIGGDVGALVLLTDESYVGREIEISPLAAPEARTHTAIHLRSAGGRTFGAGVYPALTEGRYRVHGDRPDLPSDVEIRGGEVTRLDWR</sequence>
<dbReference type="EMBL" id="JBHTLX010000023">
    <property type="protein sequence ID" value="MFD1250161.1"/>
    <property type="molecule type" value="Genomic_DNA"/>
</dbReference>
<evidence type="ECO:0000313" key="2">
    <source>
        <dbReference type="EMBL" id="MFD1250161.1"/>
    </source>
</evidence>
<accession>A0ABW3W4B1</accession>
<evidence type="ECO:0000256" key="1">
    <source>
        <dbReference type="SAM" id="MobiDB-lite"/>
    </source>
</evidence>
<name>A0ABW3W4B1_9ACTN</name>